<evidence type="ECO:0000259" key="2">
    <source>
        <dbReference type="Pfam" id="PF00437"/>
    </source>
</evidence>
<protein>
    <submittedName>
        <fullName evidence="3">Unannotated protein</fullName>
    </submittedName>
</protein>
<sequence length="313" mass="33752">MVISVEAKIPEALLELIDDPMVTDICLAIGSTQVDSGLGLKTTKKLALTEAELSVLAKDLIELGGRRLDQANPFADVCLPGGLRVHAVLKSACTDSTLVSIRLHSTTPMSLQALLAGEFATAAQAELIQEICRSRQSFLIAGATGTGKTTLLRAMLQENNERVIAVEDVTELSGANIICLQTKPKNIEGQGEITLEDLVRQALRMRPDRICIGEVRGEELVPMLQALNTGHRGATTLHANSLEQVPERLISIAAQQQINEATLSRLVASAFDWVIALSAEQGIRKIAGIGKFETNHDKLLVVSQLRSRKLQLA</sequence>
<dbReference type="Gene3D" id="3.40.50.300">
    <property type="entry name" value="P-loop containing nucleotide triphosphate hydrolases"/>
    <property type="match status" value="1"/>
</dbReference>
<dbReference type="Gene3D" id="3.30.450.90">
    <property type="match status" value="1"/>
</dbReference>
<dbReference type="EMBL" id="CAEZVT010000005">
    <property type="protein sequence ID" value="CAB4629336.1"/>
    <property type="molecule type" value="Genomic_DNA"/>
</dbReference>
<name>A0A6J6IXM0_9ZZZZ</name>
<accession>A0A6J6IXM0</accession>
<proteinExistence type="inferred from homology"/>
<dbReference type="Pfam" id="PF00437">
    <property type="entry name" value="T2SSE"/>
    <property type="match status" value="1"/>
</dbReference>
<dbReference type="InterPro" id="IPR001482">
    <property type="entry name" value="T2SS/T4SS_dom"/>
</dbReference>
<organism evidence="3">
    <name type="scientific">freshwater metagenome</name>
    <dbReference type="NCBI Taxonomy" id="449393"/>
    <lineage>
        <taxon>unclassified sequences</taxon>
        <taxon>metagenomes</taxon>
        <taxon>ecological metagenomes</taxon>
    </lineage>
</organism>
<feature type="domain" description="Bacterial type II secretion system protein E" evidence="2">
    <location>
        <begin position="67"/>
        <end position="269"/>
    </location>
</feature>
<dbReference type="PANTHER" id="PTHR30486">
    <property type="entry name" value="TWITCHING MOTILITY PROTEIN PILT"/>
    <property type="match status" value="1"/>
</dbReference>
<dbReference type="InterPro" id="IPR050921">
    <property type="entry name" value="T4SS_GSP_E_ATPase"/>
</dbReference>
<evidence type="ECO:0000256" key="1">
    <source>
        <dbReference type="ARBA" id="ARBA00006611"/>
    </source>
</evidence>
<dbReference type="AlphaFoldDB" id="A0A6J6IXM0"/>
<evidence type="ECO:0000313" key="3">
    <source>
        <dbReference type="EMBL" id="CAB4629336.1"/>
    </source>
</evidence>
<dbReference type="GO" id="GO:0016887">
    <property type="term" value="F:ATP hydrolysis activity"/>
    <property type="evidence" value="ECO:0007669"/>
    <property type="project" value="InterPro"/>
</dbReference>
<reference evidence="3" key="1">
    <citation type="submission" date="2020-05" db="EMBL/GenBank/DDBJ databases">
        <authorList>
            <person name="Chiriac C."/>
            <person name="Salcher M."/>
            <person name="Ghai R."/>
            <person name="Kavagutti S V."/>
        </authorList>
    </citation>
    <scope>NUCLEOTIDE SEQUENCE</scope>
</reference>
<dbReference type="InterPro" id="IPR027417">
    <property type="entry name" value="P-loop_NTPase"/>
</dbReference>
<dbReference type="CDD" id="cd01130">
    <property type="entry name" value="VirB11-like_ATPase"/>
    <property type="match status" value="1"/>
</dbReference>
<gene>
    <name evidence="3" type="ORF">UFOPK2131_00171</name>
</gene>
<comment type="similarity">
    <text evidence="1">Belongs to the GSP E family.</text>
</comment>
<dbReference type="PANTHER" id="PTHR30486:SF6">
    <property type="entry name" value="TYPE IV PILUS RETRACTATION ATPASE PILT"/>
    <property type="match status" value="1"/>
</dbReference>
<dbReference type="SUPFAM" id="SSF52540">
    <property type="entry name" value="P-loop containing nucleoside triphosphate hydrolases"/>
    <property type="match status" value="1"/>
</dbReference>